<dbReference type="InterPro" id="IPR050644">
    <property type="entry name" value="PG_Glycine_Bridge_Synth"/>
</dbReference>
<comment type="caution">
    <text evidence="8">The sequence shown here is derived from an EMBL/GenBank/DDBJ whole genome shotgun (WGS) entry which is preliminary data.</text>
</comment>
<sequence length="326" mass="38602">MLNKTEIDTVATHPIQSWVWGEFRKAWGNEVVRFKFGQITLHKIPFFIYKIGIFEKGPTPTKQMLAELKDYGRKNNLIFIKLEPNMVKTPGNLQIFEKLIILLKTNGCVKGRRLFTPESFWVDLTKSEEELLQSFSSKTRYNIRVAQRHGVVVREDNSTKAFEKYLDLTFQTSKRQGFFAHTKKYHRLMWKYLHQMQTDDSKPPISRLLVAIYKGEIIATWIVFVWHDFLYYPYGASSDKYKNVMASNLMMWEAIRFGKSLGLKTFDLWGREPGKGFTRFKEGYNPKVVEFIGTWDLVINKPIYFIYRIAENVRWFLLKNILTFLR</sequence>
<dbReference type="InterPro" id="IPR038740">
    <property type="entry name" value="BioF2-like_GNAT_dom"/>
</dbReference>
<protein>
    <recommendedName>
        <fullName evidence="7">BioF2-like acetyltransferase domain-containing protein</fullName>
    </recommendedName>
</protein>
<evidence type="ECO:0000256" key="6">
    <source>
        <dbReference type="ARBA" id="ARBA00023316"/>
    </source>
</evidence>
<name>A0A1F7X428_9BACT</name>
<evidence type="ECO:0000256" key="3">
    <source>
        <dbReference type="ARBA" id="ARBA00022960"/>
    </source>
</evidence>
<dbReference type="PANTHER" id="PTHR36174:SF1">
    <property type="entry name" value="LIPID II:GLYCINE GLYCYLTRANSFERASE"/>
    <property type="match status" value="1"/>
</dbReference>
<accession>A0A1F7X428</accession>
<evidence type="ECO:0000313" key="9">
    <source>
        <dbReference type="Proteomes" id="UP000176939"/>
    </source>
</evidence>
<keyword evidence="2" id="KW-0808">Transferase</keyword>
<gene>
    <name evidence="8" type="ORF">A2Z67_03470</name>
</gene>
<keyword evidence="5" id="KW-0012">Acyltransferase</keyword>
<dbReference type="PANTHER" id="PTHR36174">
    <property type="entry name" value="LIPID II:GLYCINE GLYCYLTRANSFERASE"/>
    <property type="match status" value="1"/>
</dbReference>
<keyword evidence="4" id="KW-0573">Peptidoglycan synthesis</keyword>
<comment type="similarity">
    <text evidence="1">Belongs to the FemABX family.</text>
</comment>
<dbReference type="InterPro" id="IPR003447">
    <property type="entry name" value="FEMABX"/>
</dbReference>
<feature type="domain" description="BioF2-like acetyltransferase" evidence="7">
    <location>
        <begin position="137"/>
        <end position="270"/>
    </location>
</feature>
<dbReference type="EMBL" id="MGFQ01000019">
    <property type="protein sequence ID" value="OGM09832.1"/>
    <property type="molecule type" value="Genomic_DNA"/>
</dbReference>
<reference evidence="8 9" key="1">
    <citation type="journal article" date="2016" name="Nat. Commun.">
        <title>Thousands of microbial genomes shed light on interconnected biogeochemical processes in an aquifer system.</title>
        <authorList>
            <person name="Anantharaman K."/>
            <person name="Brown C.T."/>
            <person name="Hug L.A."/>
            <person name="Sharon I."/>
            <person name="Castelle C.J."/>
            <person name="Probst A.J."/>
            <person name="Thomas B.C."/>
            <person name="Singh A."/>
            <person name="Wilkins M.J."/>
            <person name="Karaoz U."/>
            <person name="Brodie E.L."/>
            <person name="Williams K.H."/>
            <person name="Hubbard S.S."/>
            <person name="Banfield J.F."/>
        </authorList>
    </citation>
    <scope>NUCLEOTIDE SEQUENCE [LARGE SCALE GENOMIC DNA]</scope>
</reference>
<dbReference type="SUPFAM" id="SSF55729">
    <property type="entry name" value="Acyl-CoA N-acyltransferases (Nat)"/>
    <property type="match status" value="2"/>
</dbReference>
<dbReference type="GO" id="GO:0016755">
    <property type="term" value="F:aminoacyltransferase activity"/>
    <property type="evidence" value="ECO:0007669"/>
    <property type="project" value="InterPro"/>
</dbReference>
<dbReference type="Proteomes" id="UP000176939">
    <property type="component" value="Unassembled WGS sequence"/>
</dbReference>
<dbReference type="AlphaFoldDB" id="A0A1F7X428"/>
<dbReference type="InterPro" id="IPR016181">
    <property type="entry name" value="Acyl_CoA_acyltransferase"/>
</dbReference>
<evidence type="ECO:0000313" key="8">
    <source>
        <dbReference type="EMBL" id="OGM09832.1"/>
    </source>
</evidence>
<dbReference type="Gene3D" id="3.40.630.30">
    <property type="match status" value="2"/>
</dbReference>
<dbReference type="Pfam" id="PF13480">
    <property type="entry name" value="Acetyltransf_6"/>
    <property type="match status" value="1"/>
</dbReference>
<keyword evidence="3" id="KW-0133">Cell shape</keyword>
<evidence type="ECO:0000256" key="1">
    <source>
        <dbReference type="ARBA" id="ARBA00009943"/>
    </source>
</evidence>
<dbReference type="GO" id="GO:0071555">
    <property type="term" value="P:cell wall organization"/>
    <property type="evidence" value="ECO:0007669"/>
    <property type="project" value="UniProtKB-KW"/>
</dbReference>
<evidence type="ECO:0000259" key="7">
    <source>
        <dbReference type="Pfam" id="PF13480"/>
    </source>
</evidence>
<dbReference type="GO" id="GO:0008360">
    <property type="term" value="P:regulation of cell shape"/>
    <property type="evidence" value="ECO:0007669"/>
    <property type="project" value="UniProtKB-KW"/>
</dbReference>
<dbReference type="GO" id="GO:0009252">
    <property type="term" value="P:peptidoglycan biosynthetic process"/>
    <property type="evidence" value="ECO:0007669"/>
    <property type="project" value="UniProtKB-KW"/>
</dbReference>
<dbReference type="PROSITE" id="PS51191">
    <property type="entry name" value="FEMABX"/>
    <property type="match status" value="1"/>
</dbReference>
<proteinExistence type="inferred from homology"/>
<evidence type="ECO:0000256" key="2">
    <source>
        <dbReference type="ARBA" id="ARBA00022679"/>
    </source>
</evidence>
<organism evidence="8 9">
    <name type="scientific">Candidatus Woesebacteria bacterium RBG_13_36_22</name>
    <dbReference type="NCBI Taxonomy" id="1802478"/>
    <lineage>
        <taxon>Bacteria</taxon>
        <taxon>Candidatus Woeseibacteriota</taxon>
    </lineage>
</organism>
<evidence type="ECO:0000256" key="4">
    <source>
        <dbReference type="ARBA" id="ARBA00022984"/>
    </source>
</evidence>
<keyword evidence="6" id="KW-0961">Cell wall biogenesis/degradation</keyword>
<evidence type="ECO:0000256" key="5">
    <source>
        <dbReference type="ARBA" id="ARBA00023315"/>
    </source>
</evidence>